<comment type="caution">
    <text evidence="1">The sequence shown here is derived from an EMBL/GenBank/DDBJ whole genome shotgun (WGS) entry which is preliminary data.</text>
</comment>
<evidence type="ECO:0000313" key="1">
    <source>
        <dbReference type="EMBL" id="PKK59706.1"/>
    </source>
</evidence>
<dbReference type="VEuPathDB" id="FungiDB:RhiirFUN_003026"/>
<sequence length="312" mass="36696">MNNIHYIAGGKVFRSKYKIIALGQYPQNVKYTQKSGRGQNAVQYQIPDGYIVKTEVADQMLCCETKYTIANKILYTITWKEEKTTIIDKRKRPLSEVVSVSQQNKRYASFGRDAHKKIKQLILQHRMVSESGEPIHLRNMELRYEDHTINIEYNLSLDHIKLDAYVMMGYRRLAAVETRLMREYQVAQRRIEITKLINEQIPIEIINLDKELNQQSILDDDEEHQDNLIGIIVDEQEIGNGVYQSIRNLLQIFIPIWSRSNPPILQPVNKDACQNYFFKILNFSLVKIQSETIFYNKLNCQNWFYAFPKLII</sequence>
<dbReference type="AlphaFoldDB" id="A0A2N1MDI6"/>
<reference evidence="1 2" key="1">
    <citation type="submission" date="2016-04" db="EMBL/GenBank/DDBJ databases">
        <title>Genome analyses suggest a sexual origin of heterokaryosis in a supposedly ancient asexual fungus.</title>
        <authorList>
            <person name="Ropars J."/>
            <person name="Sedzielewska K."/>
            <person name="Noel J."/>
            <person name="Charron P."/>
            <person name="Farinelli L."/>
            <person name="Marton T."/>
            <person name="Kruger M."/>
            <person name="Pelin A."/>
            <person name="Brachmann A."/>
            <person name="Corradi N."/>
        </authorList>
    </citation>
    <scope>NUCLEOTIDE SEQUENCE [LARGE SCALE GENOMIC DNA]</scope>
    <source>
        <strain evidence="1 2">C2</strain>
    </source>
</reference>
<protein>
    <submittedName>
        <fullName evidence="1">Uncharacterized protein</fullName>
    </submittedName>
</protein>
<dbReference type="VEuPathDB" id="FungiDB:FUN_021194"/>
<accession>A0A2N1MDI6</accession>
<gene>
    <name evidence="1" type="ORF">RhiirC2_857228</name>
</gene>
<organism evidence="1 2">
    <name type="scientific">Rhizophagus irregularis</name>
    <dbReference type="NCBI Taxonomy" id="588596"/>
    <lineage>
        <taxon>Eukaryota</taxon>
        <taxon>Fungi</taxon>
        <taxon>Fungi incertae sedis</taxon>
        <taxon>Mucoromycota</taxon>
        <taxon>Glomeromycotina</taxon>
        <taxon>Glomeromycetes</taxon>
        <taxon>Glomerales</taxon>
        <taxon>Glomeraceae</taxon>
        <taxon>Rhizophagus</taxon>
    </lineage>
</organism>
<proteinExistence type="predicted"/>
<name>A0A2N1MDI6_9GLOM</name>
<dbReference type="VEuPathDB" id="FungiDB:FUN_021195"/>
<reference evidence="1 2" key="2">
    <citation type="submission" date="2017-10" db="EMBL/GenBank/DDBJ databases">
        <title>Extensive intraspecific genome diversity in a model arbuscular mycorrhizal fungus.</title>
        <authorList>
            <person name="Chen E.C.H."/>
            <person name="Morin E."/>
            <person name="Baudet D."/>
            <person name="Noel J."/>
            <person name="Ndikumana S."/>
            <person name="Charron P."/>
            <person name="St-Onge C."/>
            <person name="Giorgi J."/>
            <person name="Grigoriev I.V."/>
            <person name="Roux C."/>
            <person name="Martin F.M."/>
            <person name="Corradi N."/>
        </authorList>
    </citation>
    <scope>NUCLEOTIDE SEQUENCE [LARGE SCALE GENOMIC DNA]</scope>
    <source>
        <strain evidence="1 2">C2</strain>
    </source>
</reference>
<dbReference type="Proteomes" id="UP000233469">
    <property type="component" value="Unassembled WGS sequence"/>
</dbReference>
<dbReference type="EMBL" id="LLXL01002919">
    <property type="protein sequence ID" value="PKK59706.1"/>
    <property type="molecule type" value="Genomic_DNA"/>
</dbReference>
<evidence type="ECO:0000313" key="2">
    <source>
        <dbReference type="Proteomes" id="UP000233469"/>
    </source>
</evidence>
<dbReference type="VEuPathDB" id="FungiDB:RhiirA1_535818"/>